<dbReference type="EMBL" id="FLUM01000001">
    <property type="protein sequence ID" value="SBV91624.1"/>
    <property type="molecule type" value="Genomic_DNA"/>
</dbReference>
<dbReference type="NCBIfam" id="TIGR01981">
    <property type="entry name" value="sufD"/>
    <property type="match status" value="1"/>
</dbReference>
<dbReference type="InterPro" id="IPR037284">
    <property type="entry name" value="SUF_FeS_clus_asmbl_SufBD_sf"/>
</dbReference>
<sequence>MIENQYIDIFNQYRDKIDSKSAQELNSQRDKAFEAFQKQGFPTKKLEDYLYLDVAAEFMPDFGLNLNRVPFQGNPYVAFRCEIPNMTTNLYFVLNDLFHQEHSPKVEYPKGVFVGSLKQFAEEKPEVCRKYYGQIADVNNNGIIAFNTMFAQDGLAIYVPKGVVVEEPIQLINILKSEFNYLVNRRILIIAEDDAQVKLLICDHTVDESHFLATQVTEIYAGRNAIVDCYDLEENSDKVTRLTNTFVLQEGSSNVLVNNMTLNTGVSRNNYNVKLNGEHAEAYVCGMVIADRQQYVDNFAFLDHAKPHCTSTQLFKYVLQDEAKGSFCGRILVEKDAQKTMAYQSNNNLCISPNAKMYAKPQLEIYADDVKCSHGLTTGQLDEEALFYLRSRGIGYDAAKLMLMQAFTAGVLEHVRIPRLRERLQDLVEKRFRGESARCGNCLVCK</sequence>
<dbReference type="RefSeq" id="WP_296938289.1">
    <property type="nucleotide sequence ID" value="NZ_LT599032.1"/>
</dbReference>
<reference evidence="4" key="1">
    <citation type="submission" date="2016-04" db="EMBL/GenBank/DDBJ databases">
        <authorList>
            <person name="Evans L.H."/>
            <person name="Alamgir A."/>
            <person name="Owens N."/>
            <person name="Weber N.D."/>
            <person name="Virtaneva K."/>
            <person name="Barbian K."/>
            <person name="Babar A."/>
            <person name="Rosenke K."/>
        </authorList>
    </citation>
    <scope>NUCLEOTIDE SEQUENCE</scope>
    <source>
        <strain evidence="4">86-1</strain>
    </source>
</reference>
<dbReference type="InterPro" id="IPR045595">
    <property type="entry name" value="SufBD_N"/>
</dbReference>
<gene>
    <name evidence="4" type="ORF">KL86DYS1_10388</name>
</gene>
<dbReference type="GO" id="GO:0016226">
    <property type="term" value="P:iron-sulfur cluster assembly"/>
    <property type="evidence" value="ECO:0007669"/>
    <property type="project" value="InterPro"/>
</dbReference>
<evidence type="ECO:0000259" key="3">
    <source>
        <dbReference type="Pfam" id="PF19295"/>
    </source>
</evidence>
<evidence type="ECO:0000259" key="2">
    <source>
        <dbReference type="Pfam" id="PF01458"/>
    </source>
</evidence>
<dbReference type="PANTHER" id="PTHR43575">
    <property type="entry name" value="PROTEIN ABCI7, CHLOROPLASTIC"/>
    <property type="match status" value="1"/>
</dbReference>
<protein>
    <recommendedName>
        <fullName evidence="5">FeS assembly protein SufD</fullName>
    </recommendedName>
</protein>
<feature type="domain" description="SUF system FeS cluster assembly SufBD core" evidence="2">
    <location>
        <begin position="182"/>
        <end position="407"/>
    </location>
</feature>
<dbReference type="InterPro" id="IPR011542">
    <property type="entry name" value="SUF_FeS_clus_asmbl_SufD"/>
</dbReference>
<dbReference type="InterPro" id="IPR055346">
    <property type="entry name" value="Fe-S_cluster_assembly_SufBD"/>
</dbReference>
<dbReference type="InterPro" id="IPR000825">
    <property type="entry name" value="SUF_FeS_clus_asmbl_SufBD_core"/>
</dbReference>
<dbReference type="Pfam" id="PF01458">
    <property type="entry name" value="SUFBD_core"/>
    <property type="match status" value="1"/>
</dbReference>
<name>A0A212IWT5_9BACT</name>
<dbReference type="SUPFAM" id="SSF101960">
    <property type="entry name" value="Stabilizer of iron transporter SufD"/>
    <property type="match status" value="1"/>
</dbReference>
<dbReference type="Pfam" id="PF19295">
    <property type="entry name" value="SufBD_N"/>
    <property type="match status" value="1"/>
</dbReference>
<accession>A0A212IWT5</accession>
<organism evidence="4">
    <name type="scientific">uncultured Dysgonomonas sp</name>
    <dbReference type="NCBI Taxonomy" id="206096"/>
    <lineage>
        <taxon>Bacteria</taxon>
        <taxon>Pseudomonadati</taxon>
        <taxon>Bacteroidota</taxon>
        <taxon>Bacteroidia</taxon>
        <taxon>Bacteroidales</taxon>
        <taxon>Dysgonomonadaceae</taxon>
        <taxon>Dysgonomonas</taxon>
        <taxon>environmental samples</taxon>
    </lineage>
</organism>
<dbReference type="PANTHER" id="PTHR43575:SF1">
    <property type="entry name" value="PROTEIN ABCI7, CHLOROPLASTIC"/>
    <property type="match status" value="1"/>
</dbReference>
<evidence type="ECO:0008006" key="5">
    <source>
        <dbReference type="Google" id="ProtNLM"/>
    </source>
</evidence>
<feature type="domain" description="SUF system FeS cluster assembly SufBD N-terminal" evidence="3">
    <location>
        <begin position="2"/>
        <end position="171"/>
    </location>
</feature>
<comment type="similarity">
    <text evidence="1">Belongs to the iron-sulfur cluster assembly SufBD family.</text>
</comment>
<evidence type="ECO:0000256" key="1">
    <source>
        <dbReference type="ARBA" id="ARBA00043967"/>
    </source>
</evidence>
<evidence type="ECO:0000313" key="4">
    <source>
        <dbReference type="EMBL" id="SBV91624.1"/>
    </source>
</evidence>
<dbReference type="AlphaFoldDB" id="A0A212IWT5"/>
<proteinExistence type="inferred from homology"/>